<reference evidence="1 2" key="1">
    <citation type="submission" date="2016-02" db="EMBL/GenBank/DDBJ databases">
        <authorList>
            <person name="Wen L."/>
            <person name="He K."/>
            <person name="Yang H."/>
        </authorList>
    </citation>
    <scope>NUCLEOTIDE SEQUENCE [LARGE SCALE GENOMIC DNA]</scope>
    <source>
        <strain evidence="1">ShG14-8</strain>
    </source>
</reference>
<dbReference type="Gene3D" id="3.40.50.10600">
    <property type="entry name" value="SpoIIaa-like domains"/>
    <property type="match status" value="1"/>
</dbReference>
<dbReference type="EMBL" id="LSLI01000055">
    <property type="protein sequence ID" value="KXS31808.1"/>
    <property type="molecule type" value="Genomic_DNA"/>
</dbReference>
<reference evidence="1 2" key="2">
    <citation type="submission" date="2016-03" db="EMBL/GenBank/DDBJ databases">
        <title>New uncultured bacterium of the family Gallionellaceae from acid mine drainage: description and reconstruction of genome based on metagenomic analysis of microbial community.</title>
        <authorList>
            <person name="Kadnikov V."/>
            <person name="Ivasenko D."/>
            <person name="Beletsky A."/>
            <person name="Mardanov A."/>
            <person name="Danilova E."/>
            <person name="Pimenov N."/>
            <person name="Karnachuk O."/>
            <person name="Ravin N."/>
        </authorList>
    </citation>
    <scope>NUCLEOTIDE SEQUENCE [LARGE SCALE GENOMIC DNA]</scope>
    <source>
        <strain evidence="1">ShG14-8</strain>
    </source>
</reference>
<gene>
    <name evidence="1" type="ORF">AWT59_2067</name>
</gene>
<accession>A0A139BSA8</accession>
<name>A0A139BSA8_9PROT</name>
<evidence type="ECO:0008006" key="3">
    <source>
        <dbReference type="Google" id="ProtNLM"/>
    </source>
</evidence>
<evidence type="ECO:0000313" key="2">
    <source>
        <dbReference type="Proteomes" id="UP000070578"/>
    </source>
</evidence>
<dbReference type="InterPro" id="IPR021866">
    <property type="entry name" value="SpoIIAA-like"/>
</dbReference>
<dbReference type="Pfam" id="PF11964">
    <property type="entry name" value="SpoIIAA-like"/>
    <property type="match status" value="1"/>
</dbReference>
<organism evidence="1 2">
    <name type="scientific">Candidatus Gallionella acididurans</name>
    <dbReference type="NCBI Taxonomy" id="1796491"/>
    <lineage>
        <taxon>Bacteria</taxon>
        <taxon>Pseudomonadati</taxon>
        <taxon>Pseudomonadota</taxon>
        <taxon>Betaproteobacteria</taxon>
        <taxon>Nitrosomonadales</taxon>
        <taxon>Gallionellaceae</taxon>
        <taxon>Gallionella</taxon>
    </lineage>
</organism>
<dbReference type="SUPFAM" id="SSF52091">
    <property type="entry name" value="SpoIIaa-like"/>
    <property type="match status" value="1"/>
</dbReference>
<dbReference type="Proteomes" id="UP000070578">
    <property type="component" value="Unassembled WGS sequence"/>
</dbReference>
<protein>
    <recommendedName>
        <fullName evidence="3">STAS/SEC14 domain-containing protein</fullName>
    </recommendedName>
</protein>
<dbReference type="InterPro" id="IPR038396">
    <property type="entry name" value="SpoIIAA-like_sf"/>
</dbReference>
<comment type="caution">
    <text evidence="1">The sequence shown here is derived from an EMBL/GenBank/DDBJ whole genome shotgun (WGS) entry which is preliminary data.</text>
</comment>
<dbReference type="InterPro" id="IPR036513">
    <property type="entry name" value="STAS_dom_sf"/>
</dbReference>
<evidence type="ECO:0000313" key="1">
    <source>
        <dbReference type="EMBL" id="KXS31808.1"/>
    </source>
</evidence>
<sequence>MILCMFAVREMFAPLPNGGYPMLNYELQHDEGILVLHPEGPLEEADFISITSQVDTYLAGHGKLHGVLIHAKSFPGWKDFAAMLAHLKFLREHIMKIEKVAVVADGALANIMPNIAKHFVHAQVQHFDFVREEAAWDWLGQTGKAQMNPVE</sequence>
<dbReference type="AlphaFoldDB" id="A0A139BSA8"/>
<proteinExistence type="predicted"/>